<feature type="compositionally biased region" description="Basic and acidic residues" evidence="1">
    <location>
        <begin position="7"/>
        <end position="21"/>
    </location>
</feature>
<protein>
    <recommendedName>
        <fullName evidence="4">Prolactin receptor</fullName>
    </recommendedName>
</protein>
<dbReference type="EMBL" id="BPLR01002902">
    <property type="protein sequence ID" value="GIX79140.1"/>
    <property type="molecule type" value="Genomic_DNA"/>
</dbReference>
<evidence type="ECO:0008006" key="4">
    <source>
        <dbReference type="Google" id="ProtNLM"/>
    </source>
</evidence>
<name>A0AAV4N4C9_CAEEX</name>
<organism evidence="2 3">
    <name type="scientific">Caerostris extrusa</name>
    <name type="common">Bark spider</name>
    <name type="synonym">Caerostris bankana</name>
    <dbReference type="NCBI Taxonomy" id="172846"/>
    <lineage>
        <taxon>Eukaryota</taxon>
        <taxon>Metazoa</taxon>
        <taxon>Ecdysozoa</taxon>
        <taxon>Arthropoda</taxon>
        <taxon>Chelicerata</taxon>
        <taxon>Arachnida</taxon>
        <taxon>Araneae</taxon>
        <taxon>Araneomorphae</taxon>
        <taxon>Entelegynae</taxon>
        <taxon>Araneoidea</taxon>
        <taxon>Araneidae</taxon>
        <taxon>Caerostris</taxon>
    </lineage>
</organism>
<proteinExistence type="predicted"/>
<keyword evidence="3" id="KW-1185">Reference proteome</keyword>
<evidence type="ECO:0000313" key="2">
    <source>
        <dbReference type="EMBL" id="GIX79140.1"/>
    </source>
</evidence>
<feature type="region of interest" description="Disordered" evidence="1">
    <location>
        <begin position="1"/>
        <end position="87"/>
    </location>
</feature>
<comment type="caution">
    <text evidence="2">The sequence shown here is derived from an EMBL/GenBank/DDBJ whole genome shotgun (WGS) entry which is preliminary data.</text>
</comment>
<gene>
    <name evidence="2" type="ORF">CEXT_584311</name>
</gene>
<dbReference type="AlphaFoldDB" id="A0AAV4N4C9"/>
<accession>A0AAV4N4C9</accession>
<dbReference type="Proteomes" id="UP001054945">
    <property type="component" value="Unassembled WGS sequence"/>
</dbReference>
<feature type="compositionally biased region" description="Basic and acidic residues" evidence="1">
    <location>
        <begin position="65"/>
        <end position="83"/>
    </location>
</feature>
<reference evidence="2 3" key="1">
    <citation type="submission" date="2021-06" db="EMBL/GenBank/DDBJ databases">
        <title>Caerostris extrusa draft genome.</title>
        <authorList>
            <person name="Kono N."/>
            <person name="Arakawa K."/>
        </authorList>
    </citation>
    <scope>NUCLEOTIDE SEQUENCE [LARGE SCALE GENOMIC DNA]</scope>
</reference>
<evidence type="ECO:0000256" key="1">
    <source>
        <dbReference type="SAM" id="MobiDB-lite"/>
    </source>
</evidence>
<sequence length="132" mass="14516">MVNNNKGELHTGSKEPLRELLEPGFQETRSTSLDGISDTALFDSKSSRSGWKPEWPSDLCSGHLHVPELEGRPTAAAREHDIKVPPPSTELAQENVASGLLLQERQEGHLPGDDHPLTTTYGCTATKRFSTW</sequence>
<evidence type="ECO:0000313" key="3">
    <source>
        <dbReference type="Proteomes" id="UP001054945"/>
    </source>
</evidence>